<dbReference type="Proteomes" id="UP000054248">
    <property type="component" value="Unassembled WGS sequence"/>
</dbReference>
<dbReference type="InterPro" id="IPR019734">
    <property type="entry name" value="TPR_rpt"/>
</dbReference>
<evidence type="ECO:0000256" key="1">
    <source>
        <dbReference type="PROSITE-ProRule" id="PRU00339"/>
    </source>
</evidence>
<dbReference type="SMART" id="SM00028">
    <property type="entry name" value="TPR"/>
    <property type="match status" value="7"/>
</dbReference>
<dbReference type="STRING" id="1051891.A0A0C3QE03"/>
<dbReference type="InterPro" id="IPR008271">
    <property type="entry name" value="Ser/Thr_kinase_AS"/>
</dbReference>
<dbReference type="InterPro" id="IPR000719">
    <property type="entry name" value="Prot_kinase_dom"/>
</dbReference>
<dbReference type="PROSITE" id="PS50005">
    <property type="entry name" value="TPR"/>
    <property type="match status" value="3"/>
</dbReference>
<evidence type="ECO:0000259" key="3">
    <source>
        <dbReference type="PROSITE" id="PS50011"/>
    </source>
</evidence>
<dbReference type="HOGENOM" id="CLU_000288_7_37_1"/>
<feature type="repeat" description="TPR" evidence="1">
    <location>
        <begin position="397"/>
        <end position="430"/>
    </location>
</feature>
<dbReference type="EMBL" id="KN823071">
    <property type="protein sequence ID" value="KIO23961.1"/>
    <property type="molecule type" value="Genomic_DNA"/>
</dbReference>
<keyword evidence="5" id="KW-1185">Reference proteome</keyword>
<evidence type="ECO:0000313" key="4">
    <source>
        <dbReference type="EMBL" id="KIO23961.1"/>
    </source>
</evidence>
<dbReference type="Gene3D" id="1.10.510.10">
    <property type="entry name" value="Transferase(Phosphotransferase) domain 1"/>
    <property type="match status" value="1"/>
</dbReference>
<reference evidence="4 5" key="1">
    <citation type="submission" date="2014-04" db="EMBL/GenBank/DDBJ databases">
        <authorList>
            <consortium name="DOE Joint Genome Institute"/>
            <person name="Kuo A."/>
            <person name="Girlanda M."/>
            <person name="Perotto S."/>
            <person name="Kohler A."/>
            <person name="Nagy L.G."/>
            <person name="Floudas D."/>
            <person name="Copeland A."/>
            <person name="Barry K.W."/>
            <person name="Cichocki N."/>
            <person name="Veneault-Fourrey C."/>
            <person name="LaButti K."/>
            <person name="Lindquist E.A."/>
            <person name="Lipzen A."/>
            <person name="Lundell T."/>
            <person name="Morin E."/>
            <person name="Murat C."/>
            <person name="Sun H."/>
            <person name="Tunlid A."/>
            <person name="Henrissat B."/>
            <person name="Grigoriev I.V."/>
            <person name="Hibbett D.S."/>
            <person name="Martin F."/>
            <person name="Nordberg H.P."/>
            <person name="Cantor M.N."/>
            <person name="Hua S.X."/>
        </authorList>
    </citation>
    <scope>NUCLEOTIDE SEQUENCE [LARGE SCALE GENOMIC DNA]</scope>
    <source>
        <strain evidence="4 5">MUT 4182</strain>
    </source>
</reference>
<evidence type="ECO:0000256" key="2">
    <source>
        <dbReference type="SAM" id="MobiDB-lite"/>
    </source>
</evidence>
<dbReference type="PANTHER" id="PTHR44329">
    <property type="entry name" value="SERINE/THREONINE-PROTEIN KINASE TNNI3K-RELATED"/>
    <property type="match status" value="1"/>
</dbReference>
<dbReference type="Pfam" id="PF13424">
    <property type="entry name" value="TPR_12"/>
    <property type="match status" value="3"/>
</dbReference>
<feature type="compositionally biased region" description="Polar residues" evidence="2">
    <location>
        <begin position="45"/>
        <end position="57"/>
    </location>
</feature>
<feature type="repeat" description="TPR" evidence="1">
    <location>
        <begin position="517"/>
        <end position="550"/>
    </location>
</feature>
<feature type="domain" description="Protein kinase" evidence="3">
    <location>
        <begin position="79"/>
        <end position="379"/>
    </location>
</feature>
<dbReference type="PROSITE" id="PS00108">
    <property type="entry name" value="PROTEIN_KINASE_ST"/>
    <property type="match status" value="1"/>
</dbReference>
<accession>A0A0C3QE03</accession>
<dbReference type="Pfam" id="PF00069">
    <property type="entry name" value="Pkinase"/>
    <property type="match status" value="1"/>
</dbReference>
<dbReference type="GO" id="GO:0005524">
    <property type="term" value="F:ATP binding"/>
    <property type="evidence" value="ECO:0007669"/>
    <property type="project" value="InterPro"/>
</dbReference>
<dbReference type="InterPro" id="IPR011990">
    <property type="entry name" value="TPR-like_helical_dom_sf"/>
</dbReference>
<dbReference type="PROSITE" id="PS50011">
    <property type="entry name" value="PROTEIN_KINASE_DOM"/>
    <property type="match status" value="1"/>
</dbReference>
<name>A0A0C3QE03_9AGAM</name>
<dbReference type="InterPro" id="IPR011009">
    <property type="entry name" value="Kinase-like_dom_sf"/>
</dbReference>
<dbReference type="GO" id="GO:0004674">
    <property type="term" value="F:protein serine/threonine kinase activity"/>
    <property type="evidence" value="ECO:0007669"/>
    <property type="project" value="TreeGrafter"/>
</dbReference>
<evidence type="ECO:0000313" key="5">
    <source>
        <dbReference type="Proteomes" id="UP000054248"/>
    </source>
</evidence>
<keyword evidence="1" id="KW-0802">TPR repeat</keyword>
<dbReference type="InterPro" id="IPR051681">
    <property type="entry name" value="Ser/Thr_Kinases-Pseudokinases"/>
</dbReference>
<feature type="region of interest" description="Disordered" evidence="2">
    <location>
        <begin position="16"/>
        <end position="60"/>
    </location>
</feature>
<feature type="repeat" description="TPR" evidence="1">
    <location>
        <begin position="597"/>
        <end position="630"/>
    </location>
</feature>
<gene>
    <name evidence="4" type="ORF">M407DRAFT_26578</name>
</gene>
<dbReference type="OrthoDB" id="431454at2759"/>
<protein>
    <recommendedName>
        <fullName evidence="3">Protein kinase domain-containing protein</fullName>
    </recommendedName>
</protein>
<dbReference type="Gene3D" id="1.25.40.10">
    <property type="entry name" value="Tetratricopeptide repeat domain"/>
    <property type="match status" value="2"/>
</dbReference>
<dbReference type="AlphaFoldDB" id="A0A0C3QE03"/>
<reference evidence="5" key="2">
    <citation type="submission" date="2015-01" db="EMBL/GenBank/DDBJ databases">
        <title>Evolutionary Origins and Diversification of the Mycorrhizal Mutualists.</title>
        <authorList>
            <consortium name="DOE Joint Genome Institute"/>
            <consortium name="Mycorrhizal Genomics Consortium"/>
            <person name="Kohler A."/>
            <person name="Kuo A."/>
            <person name="Nagy L.G."/>
            <person name="Floudas D."/>
            <person name="Copeland A."/>
            <person name="Barry K.W."/>
            <person name="Cichocki N."/>
            <person name="Veneault-Fourrey C."/>
            <person name="LaButti K."/>
            <person name="Lindquist E.A."/>
            <person name="Lipzen A."/>
            <person name="Lundell T."/>
            <person name="Morin E."/>
            <person name="Murat C."/>
            <person name="Riley R."/>
            <person name="Ohm R."/>
            <person name="Sun H."/>
            <person name="Tunlid A."/>
            <person name="Henrissat B."/>
            <person name="Grigoriev I.V."/>
            <person name="Hibbett D.S."/>
            <person name="Martin F."/>
        </authorList>
    </citation>
    <scope>NUCLEOTIDE SEQUENCE [LARGE SCALE GENOMIC DNA]</scope>
    <source>
        <strain evidence="5">MUT 4182</strain>
    </source>
</reference>
<dbReference type="SMART" id="SM00220">
    <property type="entry name" value="S_TKc"/>
    <property type="match status" value="1"/>
</dbReference>
<proteinExistence type="predicted"/>
<organism evidence="4 5">
    <name type="scientific">Tulasnella calospora MUT 4182</name>
    <dbReference type="NCBI Taxonomy" id="1051891"/>
    <lineage>
        <taxon>Eukaryota</taxon>
        <taxon>Fungi</taxon>
        <taxon>Dikarya</taxon>
        <taxon>Basidiomycota</taxon>
        <taxon>Agaricomycotina</taxon>
        <taxon>Agaricomycetes</taxon>
        <taxon>Cantharellales</taxon>
        <taxon>Tulasnellaceae</taxon>
        <taxon>Tulasnella</taxon>
    </lineage>
</organism>
<sequence>MRSFASKLLSPFHGLRLQAPSLRPRTPTIDENTQEGHDRGAQEAAINQHSKPTTSIKPSARQRLAGFSSFRIDPTAIEFTSADSYKSGGKTDVAQATYRPGNGDDKQVVAVKKVRYHRDMKKKKFENEFVHEVEVTAGLSHKNIVRLIGFVEDFENRTAWIVLSWEPNGNVSEFLAKGDCEIPERVSLIQDTFEGIKYLHTHQPPICHGDLKSFNILVSSSYRAVITDFGSARAISAPEDEVLGNDSGQQVPRISITEEAHAPIHVGAAGNQLTLTGPAWSLRWAAPEVMNGKRPSLSSDIWAAGWVCWEVMTDKVPFPEFNAAGVITLTVIQGAVPSPREDRQLGQVVALCSMMTDCWAFDPNARPRIDRCCTELQWMPSVPPSGGKASSSKVPSIELLMKKGEMHDKHNNFENAGSVFQQALSLARSTGNQSATADALRWLGHVYRPQCKYIQAEESYTRAQEIYARIGDDLGRANVLHGQGEVHRLQSKYTQAEQLFTQAQEIYARIGNGLGRANALRGLGEAHRAQSKYTQAEESYTQAQEIYARIGEDMGRAFTLGGLGEVSRAQSKYTEAEESFTRAHEVHDRIGGDLGRANALVGLGDVYCVQSKYTEAEESYTRAQQIYARIGVDLGRANTLRRMGDLRRSQGRNDEAAAHYTEAKDLYAQIGMTEGFETVSRCLAAVLPDQHSSTTPG</sequence>
<dbReference type="SUPFAM" id="SSF48452">
    <property type="entry name" value="TPR-like"/>
    <property type="match status" value="2"/>
</dbReference>
<dbReference type="SUPFAM" id="SSF56112">
    <property type="entry name" value="Protein kinase-like (PK-like)"/>
    <property type="match status" value="1"/>
</dbReference>